<organism evidence="2 3">
    <name type="scientific">Claviceps pusilla</name>
    <dbReference type="NCBI Taxonomy" id="123648"/>
    <lineage>
        <taxon>Eukaryota</taxon>
        <taxon>Fungi</taxon>
        <taxon>Dikarya</taxon>
        <taxon>Ascomycota</taxon>
        <taxon>Pezizomycotina</taxon>
        <taxon>Sordariomycetes</taxon>
        <taxon>Hypocreomycetidae</taxon>
        <taxon>Hypocreales</taxon>
        <taxon>Clavicipitaceae</taxon>
        <taxon>Claviceps</taxon>
    </lineage>
</organism>
<accession>A0A9P7SX43</accession>
<gene>
    <name evidence="2" type="ORF">E4U43_004116</name>
</gene>
<sequence>MANVNRSVRCPVKRALKPSPPPSASTHVVSSKTTADVQYILPANRPQIETVSINTATVAQPFLQDDESTTTVTSFQR</sequence>
<protein>
    <submittedName>
        <fullName evidence="2">Uncharacterized protein</fullName>
    </submittedName>
</protein>
<dbReference type="EMBL" id="SRPW01002692">
    <property type="protein sequence ID" value="KAG5991072.1"/>
    <property type="molecule type" value="Genomic_DNA"/>
</dbReference>
<proteinExistence type="predicted"/>
<feature type="region of interest" description="Disordered" evidence="1">
    <location>
        <begin position="1"/>
        <end position="31"/>
    </location>
</feature>
<evidence type="ECO:0000313" key="2">
    <source>
        <dbReference type="EMBL" id="KAG5991072.1"/>
    </source>
</evidence>
<comment type="caution">
    <text evidence="2">The sequence shown here is derived from an EMBL/GenBank/DDBJ whole genome shotgun (WGS) entry which is preliminary data.</text>
</comment>
<dbReference type="AlphaFoldDB" id="A0A9P7SX43"/>
<name>A0A9P7SX43_9HYPO</name>
<evidence type="ECO:0000256" key="1">
    <source>
        <dbReference type="SAM" id="MobiDB-lite"/>
    </source>
</evidence>
<keyword evidence="3" id="KW-1185">Reference proteome</keyword>
<evidence type="ECO:0000313" key="3">
    <source>
        <dbReference type="Proteomes" id="UP000748025"/>
    </source>
</evidence>
<dbReference type="OrthoDB" id="3513895at2759"/>
<dbReference type="Proteomes" id="UP000748025">
    <property type="component" value="Unassembled WGS sequence"/>
</dbReference>
<reference evidence="2" key="1">
    <citation type="journal article" date="2020" name="bioRxiv">
        <title>Whole genome comparisons of ergot fungi reveals the divergence and evolution of species within the genus Claviceps are the result of varying mechanisms driving genome evolution and host range expansion.</title>
        <authorList>
            <person name="Wyka S.A."/>
            <person name="Mondo S.J."/>
            <person name="Liu M."/>
            <person name="Dettman J."/>
            <person name="Nalam V."/>
            <person name="Broders K.D."/>
        </authorList>
    </citation>
    <scope>NUCLEOTIDE SEQUENCE</scope>
    <source>
        <strain evidence="2">CCC 602</strain>
    </source>
</reference>